<dbReference type="AlphaFoldDB" id="A0A1C7IKV1"/>
<dbReference type="GO" id="GO:0006355">
    <property type="term" value="P:regulation of DNA-templated transcription"/>
    <property type="evidence" value="ECO:0007669"/>
    <property type="project" value="InterPro"/>
</dbReference>
<evidence type="ECO:0000313" key="5">
    <source>
        <dbReference type="EMBL" id="ANU78742.2"/>
    </source>
</evidence>
<evidence type="ECO:0000256" key="1">
    <source>
        <dbReference type="ARBA" id="ARBA00023015"/>
    </source>
</evidence>
<feature type="domain" description="Cyclic nucleotide-binding" evidence="4">
    <location>
        <begin position="58"/>
        <end position="160"/>
    </location>
</feature>
<dbReference type="Pfam" id="PF00027">
    <property type="entry name" value="cNMP_binding"/>
    <property type="match status" value="1"/>
</dbReference>
<evidence type="ECO:0000256" key="2">
    <source>
        <dbReference type="ARBA" id="ARBA00023125"/>
    </source>
</evidence>
<dbReference type="InterPro" id="IPR014710">
    <property type="entry name" value="RmlC-like_jellyroll"/>
</dbReference>
<evidence type="ECO:0000259" key="4">
    <source>
        <dbReference type="PROSITE" id="PS50042"/>
    </source>
</evidence>
<dbReference type="InterPro" id="IPR012318">
    <property type="entry name" value="HTH_CRP"/>
</dbReference>
<accession>A0A1C7IKV1</accession>
<dbReference type="Gene3D" id="2.60.120.10">
    <property type="entry name" value="Jelly Rolls"/>
    <property type="match status" value="1"/>
</dbReference>
<organism evidence="5 6">
    <name type="scientific">Blautia pseudococcoides</name>
    <dbReference type="NCBI Taxonomy" id="1796616"/>
    <lineage>
        <taxon>Bacteria</taxon>
        <taxon>Bacillati</taxon>
        <taxon>Bacillota</taxon>
        <taxon>Clostridia</taxon>
        <taxon>Lachnospirales</taxon>
        <taxon>Lachnospiraceae</taxon>
        <taxon>Blautia</taxon>
    </lineage>
</organism>
<name>A0A1C7IKV1_9FIRM</name>
<dbReference type="KEGG" id="byl:A4V09_17860"/>
<keyword evidence="3" id="KW-0804">Transcription</keyword>
<dbReference type="OrthoDB" id="3176638at2"/>
<dbReference type="EMBL" id="CP015405">
    <property type="protein sequence ID" value="ANU78742.2"/>
    <property type="molecule type" value="Genomic_DNA"/>
</dbReference>
<dbReference type="GO" id="GO:0003677">
    <property type="term" value="F:DNA binding"/>
    <property type="evidence" value="ECO:0007669"/>
    <property type="project" value="UniProtKB-KW"/>
</dbReference>
<dbReference type="InterPro" id="IPR036390">
    <property type="entry name" value="WH_DNA-bd_sf"/>
</dbReference>
<reference evidence="5" key="1">
    <citation type="submission" date="2017-04" db="EMBL/GenBank/DDBJ databases">
        <title>Complete Genome Sequences of Twelve Strains of a Stable Defined Moderately Diverse Mouse Microbiota 2 (sDMDMm2).</title>
        <authorList>
            <person name="Uchimura Y."/>
            <person name="Wyss M."/>
            <person name="Brugiroux S."/>
            <person name="Limenitakis J.P."/>
            <person name="Stecher B."/>
            <person name="McCoy K.D."/>
            <person name="Macpherson A.J."/>
        </authorList>
    </citation>
    <scope>NUCLEOTIDE SEQUENCE</scope>
    <source>
        <strain evidence="5">YL58</strain>
    </source>
</reference>
<evidence type="ECO:0000256" key="3">
    <source>
        <dbReference type="ARBA" id="ARBA00023163"/>
    </source>
</evidence>
<dbReference type="InterPro" id="IPR018490">
    <property type="entry name" value="cNMP-bd_dom_sf"/>
</dbReference>
<proteinExistence type="predicted"/>
<dbReference type="STRING" id="1796616.A4V09_17860"/>
<keyword evidence="6" id="KW-1185">Reference proteome</keyword>
<sequence>MRSCFRQPLFAFLFFDLKLKVGRDLYAQVFCGTEKSCPVPFADLCMGSCIYKPHMNCKTYRRSELICPQGSKIDHFGIVLDGILKAVDQTVNGDELCHAYFEKNDIFPELLYFSGKKYYTYTLVAARKSTVAWVQVEVLGEMLERDSLLMYSLLLYISRRGLKDQLYLNCLNYQTIRERIAYWIVGMNDIVPGETVHMPLSRSILANMLHVSRSSLNQELKMMEREGCFRIRGQEMYMENVEKLQEML</sequence>
<dbReference type="Pfam" id="PF13545">
    <property type="entry name" value="HTH_Crp_2"/>
    <property type="match status" value="1"/>
</dbReference>
<gene>
    <name evidence="5" type="ORF">A4V09_17860</name>
</gene>
<evidence type="ECO:0000313" key="6">
    <source>
        <dbReference type="Proteomes" id="UP000092574"/>
    </source>
</evidence>
<dbReference type="SUPFAM" id="SSF51206">
    <property type="entry name" value="cAMP-binding domain-like"/>
    <property type="match status" value="1"/>
</dbReference>
<dbReference type="Proteomes" id="UP000092574">
    <property type="component" value="Chromosome"/>
</dbReference>
<dbReference type="CDD" id="cd00038">
    <property type="entry name" value="CAP_ED"/>
    <property type="match status" value="1"/>
</dbReference>
<dbReference type="SUPFAM" id="SSF46785">
    <property type="entry name" value="Winged helix' DNA-binding domain"/>
    <property type="match status" value="1"/>
</dbReference>
<protein>
    <submittedName>
        <fullName evidence="5">Cyclic nucleotide-binding protein</fullName>
    </submittedName>
</protein>
<keyword evidence="1" id="KW-0805">Transcription regulation</keyword>
<dbReference type="InterPro" id="IPR000595">
    <property type="entry name" value="cNMP-bd_dom"/>
</dbReference>
<dbReference type="PROSITE" id="PS50042">
    <property type="entry name" value="CNMP_BINDING_3"/>
    <property type="match status" value="1"/>
</dbReference>
<keyword evidence="2" id="KW-0238">DNA-binding</keyword>